<gene>
    <name evidence="1" type="ORF">WKI47_06350</name>
</gene>
<keyword evidence="2" id="KW-1185">Reference proteome</keyword>
<name>A0ACC6P9F1_9BACL</name>
<sequence length="505" mass="55506">MNVNSRNRHYARKKWTVVAAVLTLGASLLSGCGSREAKAPTDYDFYIFNGKTENAEALDKVVDRYEQETGLTVKVFSLGTTDSAETLRAEMNSSGKPAIFSTNIGGVTEWAESGAILDLNDASDPELKALAEDVPEALRLSVDGTQNYGIPYNIEGYGLIVDTRMVRDLFGDDQTQPFLDDFQAATYDEFETLVNAVGDYIAAGTAPSVKLNGRSYAFASRKTELTSRLTGVFAEAGAEKWTYGDHMGNMALNAVFGSAVVARTATEEQVDELQAPLAKLARTLDLYSTHAAGPDGPMERGPSYINSTTASYDVSVQLFSSGKALFIKQGNWVYPNIAKLNTDILPTLTFLPIKLPLEQSDIQVDGLTVEKFNRSVPEFVPSYYAINAKVTPREQELAQQFLVWLNTSEKGRQAIVEDFQFIPYNVDDTVKFDNALNNSLIQYKLDGDTLSNPFNGSPAGGGYWGQEVLGSILQERYYNRAGAWTADDYETIAREAVQGWKDVMY</sequence>
<comment type="caution">
    <text evidence="1">The sequence shown here is derived from an EMBL/GenBank/DDBJ whole genome shotgun (WGS) entry which is preliminary data.</text>
</comment>
<accession>A0ACC6P9F1</accession>
<protein>
    <submittedName>
        <fullName evidence="1">ABC transporter substrate-binding protein</fullName>
    </submittedName>
</protein>
<organism evidence="1 2">
    <name type="scientific">Saccharibacillus sacchari</name>
    <dbReference type="NCBI Taxonomy" id="456493"/>
    <lineage>
        <taxon>Bacteria</taxon>
        <taxon>Bacillati</taxon>
        <taxon>Bacillota</taxon>
        <taxon>Bacilli</taxon>
        <taxon>Bacillales</taxon>
        <taxon>Paenibacillaceae</taxon>
        <taxon>Saccharibacillus</taxon>
    </lineage>
</organism>
<dbReference type="Proteomes" id="UP001380953">
    <property type="component" value="Unassembled WGS sequence"/>
</dbReference>
<evidence type="ECO:0000313" key="2">
    <source>
        <dbReference type="Proteomes" id="UP001380953"/>
    </source>
</evidence>
<dbReference type="EMBL" id="JBBKAR010000019">
    <property type="protein sequence ID" value="MEJ8303535.1"/>
    <property type="molecule type" value="Genomic_DNA"/>
</dbReference>
<proteinExistence type="predicted"/>
<reference evidence="1" key="1">
    <citation type="submission" date="2024-03" db="EMBL/GenBank/DDBJ databases">
        <title>Whole genome sequecning of epiphytes from Marcgravia umbellata leaves.</title>
        <authorList>
            <person name="Kumar G."/>
            <person name="Savka M.A."/>
        </authorList>
    </citation>
    <scope>NUCLEOTIDE SEQUENCE</scope>
    <source>
        <strain evidence="1">RIT_BL5</strain>
    </source>
</reference>
<evidence type="ECO:0000313" key="1">
    <source>
        <dbReference type="EMBL" id="MEJ8303535.1"/>
    </source>
</evidence>